<evidence type="ECO:0000313" key="8">
    <source>
        <dbReference type="EMBL" id="RAK14897.1"/>
    </source>
</evidence>
<dbReference type="PANTHER" id="PTHR41299">
    <property type="entry name" value="THIAMINE PYROPHOSPHOKINASE"/>
    <property type="match status" value="1"/>
</dbReference>
<dbReference type="InterPro" id="IPR053149">
    <property type="entry name" value="TPK"/>
</dbReference>
<keyword evidence="4" id="KW-0067">ATP-binding</keyword>
<evidence type="ECO:0000313" key="9">
    <source>
        <dbReference type="Proteomes" id="UP000249165"/>
    </source>
</evidence>
<dbReference type="GO" id="GO:0004788">
    <property type="term" value="F:thiamine diphosphokinase activity"/>
    <property type="evidence" value="ECO:0007669"/>
    <property type="project" value="UniProtKB-UniRule"/>
</dbReference>
<dbReference type="InterPro" id="IPR036759">
    <property type="entry name" value="TPK_catalytic_sf"/>
</dbReference>
<comment type="caution">
    <text evidence="8">The sequence shown here is derived from an EMBL/GenBank/DDBJ whole genome shotgun (WGS) entry which is preliminary data.</text>
</comment>
<keyword evidence="9" id="KW-1185">Reference proteome</keyword>
<dbReference type="EC" id="2.7.6.2" evidence="5"/>
<evidence type="ECO:0000256" key="5">
    <source>
        <dbReference type="NCBIfam" id="TIGR01378"/>
    </source>
</evidence>
<reference evidence="8 9" key="1">
    <citation type="submission" date="2018-06" db="EMBL/GenBank/DDBJ databases">
        <title>Genomic Encyclopedia of Archaeal and Bacterial Type Strains, Phase II (KMG-II): from individual species to whole genera.</title>
        <authorList>
            <person name="Goeker M."/>
        </authorList>
    </citation>
    <scope>NUCLEOTIDE SEQUENCE [LARGE SCALE GENOMIC DNA]</scope>
    <source>
        <strain evidence="8 9">DSM 22011</strain>
    </source>
</reference>
<dbReference type="OrthoDB" id="7057856at2"/>
<name>A0A327Y3A1_9RHOB</name>
<dbReference type="RefSeq" id="WP_009503538.1">
    <property type="nucleotide sequence ID" value="NZ_LIQE01000022.1"/>
</dbReference>
<dbReference type="SUPFAM" id="SSF63862">
    <property type="entry name" value="Thiamin pyrophosphokinase, substrate-binding domain"/>
    <property type="match status" value="1"/>
</dbReference>
<dbReference type="GO" id="GO:0009229">
    <property type="term" value="P:thiamine diphosphate biosynthetic process"/>
    <property type="evidence" value="ECO:0007669"/>
    <property type="project" value="InterPro"/>
</dbReference>
<dbReference type="CDD" id="cd07995">
    <property type="entry name" value="TPK"/>
    <property type="match status" value="1"/>
</dbReference>
<dbReference type="InterPro" id="IPR036371">
    <property type="entry name" value="TPK_B1-bd_sf"/>
</dbReference>
<protein>
    <recommendedName>
        <fullName evidence="5">Thiamine diphosphokinase</fullName>
        <ecNumber evidence="5">2.7.6.2</ecNumber>
    </recommendedName>
</protein>
<sequence length="229" mass="24462">MNHPIVRSENPVLLVGGGKSDPDMLHQLAQACKLRVAADGGTDALLARGVMPDAVIGDLDSITARARAQVPHSRIHHIAEQDSTDFDKCLRNIAAPLVWGMGFLGHRIDHQLAALTALVRHADRRCVLLGSRDCLALAPPRLALTLAPGVRVSLYPLGRVSGRSDGLRWPIDGLCLAPGARVGTSNEAVAGRVTLTVDAPLMLVILPLEWRQALAQGLREAPAVWPVPE</sequence>
<feature type="domain" description="Thiamin pyrophosphokinase thiamin-binding" evidence="7">
    <location>
        <begin position="151"/>
        <end position="201"/>
    </location>
</feature>
<dbReference type="InterPro" id="IPR007373">
    <property type="entry name" value="Thiamin_PyroPKinase_B1-bd"/>
</dbReference>
<evidence type="ECO:0000256" key="4">
    <source>
        <dbReference type="ARBA" id="ARBA00022840"/>
    </source>
</evidence>
<keyword evidence="1" id="KW-0808">Transferase</keyword>
<dbReference type="GO" id="GO:0006772">
    <property type="term" value="P:thiamine metabolic process"/>
    <property type="evidence" value="ECO:0007669"/>
    <property type="project" value="UniProtKB-UniRule"/>
</dbReference>
<dbReference type="GO" id="GO:0005524">
    <property type="term" value="F:ATP binding"/>
    <property type="evidence" value="ECO:0007669"/>
    <property type="project" value="UniProtKB-KW"/>
</dbReference>
<dbReference type="InterPro" id="IPR007371">
    <property type="entry name" value="TPK_catalytic"/>
</dbReference>
<proteinExistence type="predicted"/>
<evidence type="ECO:0000259" key="7">
    <source>
        <dbReference type="Pfam" id="PF04265"/>
    </source>
</evidence>
<dbReference type="PANTHER" id="PTHR41299:SF1">
    <property type="entry name" value="THIAMINE PYROPHOSPHOKINASE"/>
    <property type="match status" value="1"/>
</dbReference>
<feature type="domain" description="Thiamin pyrophosphokinase catalytic" evidence="6">
    <location>
        <begin position="26"/>
        <end position="124"/>
    </location>
</feature>
<dbReference type="InterPro" id="IPR006282">
    <property type="entry name" value="Thi_PPkinase"/>
</dbReference>
<evidence type="ECO:0000256" key="1">
    <source>
        <dbReference type="ARBA" id="ARBA00022679"/>
    </source>
</evidence>
<dbReference type="Gene3D" id="3.40.50.10240">
    <property type="entry name" value="Thiamin pyrophosphokinase, catalytic domain"/>
    <property type="match status" value="1"/>
</dbReference>
<dbReference type="GO" id="GO:0016301">
    <property type="term" value="F:kinase activity"/>
    <property type="evidence" value="ECO:0007669"/>
    <property type="project" value="UniProtKB-KW"/>
</dbReference>
<evidence type="ECO:0000256" key="2">
    <source>
        <dbReference type="ARBA" id="ARBA00022741"/>
    </source>
</evidence>
<accession>A0A327Y3A1</accession>
<dbReference type="Pfam" id="PF04265">
    <property type="entry name" value="TPK_B1_binding"/>
    <property type="match status" value="1"/>
</dbReference>
<dbReference type="SUPFAM" id="SSF63999">
    <property type="entry name" value="Thiamin pyrophosphokinase, catalytic domain"/>
    <property type="match status" value="1"/>
</dbReference>
<evidence type="ECO:0000259" key="6">
    <source>
        <dbReference type="Pfam" id="PF04263"/>
    </source>
</evidence>
<evidence type="ECO:0000256" key="3">
    <source>
        <dbReference type="ARBA" id="ARBA00022777"/>
    </source>
</evidence>
<dbReference type="EMBL" id="QLMG01000027">
    <property type="protein sequence ID" value="RAK14897.1"/>
    <property type="molecule type" value="Genomic_DNA"/>
</dbReference>
<dbReference type="Pfam" id="PF04263">
    <property type="entry name" value="TPK_catalytic"/>
    <property type="match status" value="1"/>
</dbReference>
<dbReference type="NCBIfam" id="TIGR01378">
    <property type="entry name" value="thi_PPkinase"/>
    <property type="match status" value="1"/>
</dbReference>
<gene>
    <name evidence="8" type="ORF">ATI53_102728</name>
</gene>
<dbReference type="AlphaFoldDB" id="A0A327Y3A1"/>
<keyword evidence="3 8" id="KW-0418">Kinase</keyword>
<organism evidence="8 9">
    <name type="scientific">Salipiger aestuarii</name>
    <dbReference type="NCBI Taxonomy" id="568098"/>
    <lineage>
        <taxon>Bacteria</taxon>
        <taxon>Pseudomonadati</taxon>
        <taxon>Pseudomonadota</taxon>
        <taxon>Alphaproteobacteria</taxon>
        <taxon>Rhodobacterales</taxon>
        <taxon>Roseobacteraceae</taxon>
        <taxon>Salipiger</taxon>
    </lineage>
</organism>
<dbReference type="GO" id="GO:0030975">
    <property type="term" value="F:thiamine binding"/>
    <property type="evidence" value="ECO:0007669"/>
    <property type="project" value="InterPro"/>
</dbReference>
<keyword evidence="2" id="KW-0547">Nucleotide-binding</keyword>
<dbReference type="Proteomes" id="UP000249165">
    <property type="component" value="Unassembled WGS sequence"/>
</dbReference>